<evidence type="ECO:0000313" key="2">
    <source>
        <dbReference type="Proteomes" id="UP000299102"/>
    </source>
</evidence>
<keyword evidence="2" id="KW-1185">Reference proteome</keyword>
<organism evidence="1 2">
    <name type="scientific">Eumeta variegata</name>
    <name type="common">Bagworm moth</name>
    <name type="synonym">Eumeta japonica</name>
    <dbReference type="NCBI Taxonomy" id="151549"/>
    <lineage>
        <taxon>Eukaryota</taxon>
        <taxon>Metazoa</taxon>
        <taxon>Ecdysozoa</taxon>
        <taxon>Arthropoda</taxon>
        <taxon>Hexapoda</taxon>
        <taxon>Insecta</taxon>
        <taxon>Pterygota</taxon>
        <taxon>Neoptera</taxon>
        <taxon>Endopterygota</taxon>
        <taxon>Lepidoptera</taxon>
        <taxon>Glossata</taxon>
        <taxon>Ditrysia</taxon>
        <taxon>Tineoidea</taxon>
        <taxon>Psychidae</taxon>
        <taxon>Oiketicinae</taxon>
        <taxon>Eumeta</taxon>
    </lineage>
</organism>
<evidence type="ECO:0000313" key="1">
    <source>
        <dbReference type="EMBL" id="GBP07200.1"/>
    </source>
</evidence>
<protein>
    <submittedName>
        <fullName evidence="1">Uncharacterized protein</fullName>
    </submittedName>
</protein>
<dbReference type="AlphaFoldDB" id="A0A4C1T0Y8"/>
<dbReference type="Proteomes" id="UP000299102">
    <property type="component" value="Unassembled WGS sequence"/>
</dbReference>
<reference evidence="1 2" key="1">
    <citation type="journal article" date="2019" name="Commun. Biol.">
        <title>The bagworm genome reveals a unique fibroin gene that provides high tensile strength.</title>
        <authorList>
            <person name="Kono N."/>
            <person name="Nakamura H."/>
            <person name="Ohtoshi R."/>
            <person name="Tomita M."/>
            <person name="Numata K."/>
            <person name="Arakawa K."/>
        </authorList>
    </citation>
    <scope>NUCLEOTIDE SEQUENCE [LARGE SCALE GENOMIC DNA]</scope>
</reference>
<dbReference type="EMBL" id="BGZK01000025">
    <property type="protein sequence ID" value="GBP07200.1"/>
    <property type="molecule type" value="Genomic_DNA"/>
</dbReference>
<comment type="caution">
    <text evidence="1">The sequence shown here is derived from an EMBL/GenBank/DDBJ whole genome shotgun (WGS) entry which is preliminary data.</text>
</comment>
<sequence>MVDPPLDIREASLDRGPFKCFLPAAQKTVVADLLGRNGIFNEEESELKERGVTHLNLRSLGEAQQRKMLPHSVLFKKVVSHRPTNFYIADK</sequence>
<name>A0A4C1T0Y8_EUMVA</name>
<accession>A0A4C1T0Y8</accession>
<gene>
    <name evidence="1" type="ORF">EVAR_92095_1</name>
</gene>
<proteinExistence type="predicted"/>